<comment type="caution">
    <text evidence="2">The sequence shown here is derived from an EMBL/GenBank/DDBJ whole genome shotgun (WGS) entry which is preliminary data.</text>
</comment>
<organism evidence="2 3">
    <name type="scientific">Pleurodeles waltl</name>
    <name type="common">Iberian ribbed newt</name>
    <dbReference type="NCBI Taxonomy" id="8319"/>
    <lineage>
        <taxon>Eukaryota</taxon>
        <taxon>Metazoa</taxon>
        <taxon>Chordata</taxon>
        <taxon>Craniata</taxon>
        <taxon>Vertebrata</taxon>
        <taxon>Euteleostomi</taxon>
        <taxon>Amphibia</taxon>
        <taxon>Batrachia</taxon>
        <taxon>Caudata</taxon>
        <taxon>Salamandroidea</taxon>
        <taxon>Salamandridae</taxon>
        <taxon>Pleurodelinae</taxon>
        <taxon>Pleurodeles</taxon>
    </lineage>
</organism>
<evidence type="ECO:0000313" key="3">
    <source>
        <dbReference type="Proteomes" id="UP001066276"/>
    </source>
</evidence>
<dbReference type="AlphaFoldDB" id="A0AAV7W0I9"/>
<name>A0AAV7W0I9_PLEWA</name>
<feature type="region of interest" description="Disordered" evidence="1">
    <location>
        <begin position="1"/>
        <end position="25"/>
    </location>
</feature>
<protein>
    <submittedName>
        <fullName evidence="2">Uncharacterized protein</fullName>
    </submittedName>
</protein>
<dbReference type="EMBL" id="JANPWB010000002">
    <property type="protein sequence ID" value="KAJ1205689.1"/>
    <property type="molecule type" value="Genomic_DNA"/>
</dbReference>
<sequence>MLGNRASQAGSQATFRLPAATSRHPAAWEALRSDCTEIHSGSGEAQAPSCYRQPDIAPQSPGGQHPGKQGPAQRPQPEKPQPEKKVAALPP</sequence>
<feature type="compositionally biased region" description="Polar residues" evidence="1">
    <location>
        <begin position="1"/>
        <end position="14"/>
    </location>
</feature>
<feature type="compositionally biased region" description="Basic and acidic residues" evidence="1">
    <location>
        <begin position="76"/>
        <end position="91"/>
    </location>
</feature>
<dbReference type="Proteomes" id="UP001066276">
    <property type="component" value="Chromosome 1_2"/>
</dbReference>
<keyword evidence="3" id="KW-1185">Reference proteome</keyword>
<gene>
    <name evidence="2" type="ORF">NDU88_001117</name>
</gene>
<reference evidence="2" key="1">
    <citation type="journal article" date="2022" name="bioRxiv">
        <title>Sequencing and chromosome-scale assembly of the giantPleurodeles waltlgenome.</title>
        <authorList>
            <person name="Brown T."/>
            <person name="Elewa A."/>
            <person name="Iarovenko S."/>
            <person name="Subramanian E."/>
            <person name="Araus A.J."/>
            <person name="Petzold A."/>
            <person name="Susuki M."/>
            <person name="Suzuki K.-i.T."/>
            <person name="Hayashi T."/>
            <person name="Toyoda A."/>
            <person name="Oliveira C."/>
            <person name="Osipova E."/>
            <person name="Leigh N.D."/>
            <person name="Simon A."/>
            <person name="Yun M.H."/>
        </authorList>
    </citation>
    <scope>NUCLEOTIDE SEQUENCE</scope>
    <source>
        <strain evidence="2">20211129_DDA</strain>
        <tissue evidence="2">Liver</tissue>
    </source>
</reference>
<evidence type="ECO:0000256" key="1">
    <source>
        <dbReference type="SAM" id="MobiDB-lite"/>
    </source>
</evidence>
<feature type="region of interest" description="Disordered" evidence="1">
    <location>
        <begin position="39"/>
        <end position="91"/>
    </location>
</feature>
<evidence type="ECO:0000313" key="2">
    <source>
        <dbReference type="EMBL" id="KAJ1205689.1"/>
    </source>
</evidence>
<accession>A0AAV7W0I9</accession>
<proteinExistence type="predicted"/>